<reference evidence="3 4" key="1">
    <citation type="journal article" date="2016" name="Nat. Commun.">
        <title>Thousands of microbial genomes shed light on interconnected biogeochemical processes in an aquifer system.</title>
        <authorList>
            <person name="Anantharaman K."/>
            <person name="Brown C.T."/>
            <person name="Hug L.A."/>
            <person name="Sharon I."/>
            <person name="Castelle C.J."/>
            <person name="Probst A.J."/>
            <person name="Thomas B.C."/>
            <person name="Singh A."/>
            <person name="Wilkins M.J."/>
            <person name="Karaoz U."/>
            <person name="Brodie E.L."/>
            <person name="Williams K.H."/>
            <person name="Hubbard S.S."/>
            <person name="Banfield J.F."/>
        </authorList>
    </citation>
    <scope>NUCLEOTIDE SEQUENCE [LARGE SCALE GENOMIC DNA]</scope>
</reference>
<feature type="region of interest" description="Disordered" evidence="1">
    <location>
        <begin position="45"/>
        <end position="73"/>
    </location>
</feature>
<feature type="signal peptide" evidence="2">
    <location>
        <begin position="1"/>
        <end position="24"/>
    </location>
</feature>
<proteinExistence type="predicted"/>
<evidence type="ECO:0000256" key="2">
    <source>
        <dbReference type="SAM" id="SignalP"/>
    </source>
</evidence>
<protein>
    <submittedName>
        <fullName evidence="3">Uncharacterized protein</fullName>
    </submittedName>
</protein>
<dbReference type="AlphaFoldDB" id="A0A1G2JP91"/>
<evidence type="ECO:0000313" key="4">
    <source>
        <dbReference type="Proteomes" id="UP000178935"/>
    </source>
</evidence>
<sequence length="73" mass="8075">MYFFRLVVLLALLLAVAFNGQKIADKVSAEVHRRTAEELANQKVEKGAWSPLPTAPAQKTRTLTSKPPGKEEI</sequence>
<name>A0A1G2JP91_9BACT</name>
<dbReference type="EMBL" id="MHPU01000033">
    <property type="protein sequence ID" value="OGZ88068.1"/>
    <property type="molecule type" value="Genomic_DNA"/>
</dbReference>
<evidence type="ECO:0000256" key="1">
    <source>
        <dbReference type="SAM" id="MobiDB-lite"/>
    </source>
</evidence>
<gene>
    <name evidence="3" type="ORF">A2561_05500</name>
</gene>
<organism evidence="3 4">
    <name type="scientific">Candidatus Staskawiczbacteria bacterium RIFOXYD1_FULL_32_13</name>
    <dbReference type="NCBI Taxonomy" id="1802234"/>
    <lineage>
        <taxon>Bacteria</taxon>
        <taxon>Candidatus Staskawicziibacteriota</taxon>
    </lineage>
</organism>
<keyword evidence="2" id="KW-0732">Signal</keyword>
<evidence type="ECO:0000313" key="3">
    <source>
        <dbReference type="EMBL" id="OGZ88068.1"/>
    </source>
</evidence>
<dbReference type="Proteomes" id="UP000178935">
    <property type="component" value="Unassembled WGS sequence"/>
</dbReference>
<comment type="caution">
    <text evidence="3">The sequence shown here is derived from an EMBL/GenBank/DDBJ whole genome shotgun (WGS) entry which is preliminary data.</text>
</comment>
<feature type="chain" id="PRO_5009583327" evidence="2">
    <location>
        <begin position="25"/>
        <end position="73"/>
    </location>
</feature>
<accession>A0A1G2JP91</accession>